<dbReference type="AlphaFoldDB" id="A0A2K1J3R8"/>
<dbReference type="PANTHER" id="PTHR47270">
    <property type="entry name" value="PROTEIN MLP1-LIKE"/>
    <property type="match status" value="1"/>
</dbReference>
<feature type="coiled-coil region" evidence="1">
    <location>
        <begin position="718"/>
        <end position="748"/>
    </location>
</feature>
<feature type="compositionally biased region" description="Polar residues" evidence="2">
    <location>
        <begin position="362"/>
        <end position="373"/>
    </location>
</feature>
<feature type="coiled-coil region" evidence="1">
    <location>
        <begin position="556"/>
        <end position="590"/>
    </location>
</feature>
<evidence type="ECO:0000256" key="2">
    <source>
        <dbReference type="SAM" id="MobiDB-lite"/>
    </source>
</evidence>
<keyword evidence="5" id="KW-1185">Reference proteome</keyword>
<protein>
    <submittedName>
        <fullName evidence="3 4">Uncharacterized protein</fullName>
    </submittedName>
</protein>
<reference evidence="3 5" key="2">
    <citation type="journal article" date="2018" name="Plant J.">
        <title>The Physcomitrella patens chromosome-scale assembly reveals moss genome structure and evolution.</title>
        <authorList>
            <person name="Lang D."/>
            <person name="Ullrich K.K."/>
            <person name="Murat F."/>
            <person name="Fuchs J."/>
            <person name="Jenkins J."/>
            <person name="Haas F.B."/>
            <person name="Piednoel M."/>
            <person name="Gundlach H."/>
            <person name="Van Bel M."/>
            <person name="Meyberg R."/>
            <person name="Vives C."/>
            <person name="Morata J."/>
            <person name="Symeonidi A."/>
            <person name="Hiss M."/>
            <person name="Muchero W."/>
            <person name="Kamisugi Y."/>
            <person name="Saleh O."/>
            <person name="Blanc G."/>
            <person name="Decker E.L."/>
            <person name="van Gessel N."/>
            <person name="Grimwood J."/>
            <person name="Hayes R.D."/>
            <person name="Graham S.W."/>
            <person name="Gunter L.E."/>
            <person name="McDaniel S.F."/>
            <person name="Hoernstein S.N.W."/>
            <person name="Larsson A."/>
            <person name="Li F.W."/>
            <person name="Perroud P.F."/>
            <person name="Phillips J."/>
            <person name="Ranjan P."/>
            <person name="Rokshar D.S."/>
            <person name="Rothfels C.J."/>
            <person name="Schneider L."/>
            <person name="Shu S."/>
            <person name="Stevenson D.W."/>
            <person name="Thummler F."/>
            <person name="Tillich M."/>
            <person name="Villarreal Aguilar J.C."/>
            <person name="Widiez T."/>
            <person name="Wong G.K."/>
            <person name="Wymore A."/>
            <person name="Zhang Y."/>
            <person name="Zimmer A.D."/>
            <person name="Quatrano R.S."/>
            <person name="Mayer K.F.X."/>
            <person name="Goodstein D."/>
            <person name="Casacuberta J.M."/>
            <person name="Vandepoele K."/>
            <person name="Reski R."/>
            <person name="Cuming A.C."/>
            <person name="Tuskan G.A."/>
            <person name="Maumus F."/>
            <person name="Salse J."/>
            <person name="Schmutz J."/>
            <person name="Rensing S.A."/>
        </authorList>
    </citation>
    <scope>NUCLEOTIDE SEQUENCE [LARGE SCALE GENOMIC DNA]</scope>
    <source>
        <strain evidence="4 5">cv. Gransden 2004</strain>
    </source>
</reference>
<dbReference type="Gramene" id="Pp3c17_13440V3.2">
    <property type="protein sequence ID" value="Pp3c17_13440V3.2"/>
    <property type="gene ID" value="Pp3c17_13440"/>
</dbReference>
<proteinExistence type="predicted"/>
<name>A0A2K1J3R8_PHYPA</name>
<organism evidence="3">
    <name type="scientific">Physcomitrium patens</name>
    <name type="common">Spreading-leaved earth moss</name>
    <name type="synonym">Physcomitrella patens</name>
    <dbReference type="NCBI Taxonomy" id="3218"/>
    <lineage>
        <taxon>Eukaryota</taxon>
        <taxon>Viridiplantae</taxon>
        <taxon>Streptophyta</taxon>
        <taxon>Embryophyta</taxon>
        <taxon>Bryophyta</taxon>
        <taxon>Bryophytina</taxon>
        <taxon>Bryopsida</taxon>
        <taxon>Funariidae</taxon>
        <taxon>Funariales</taxon>
        <taxon>Funariaceae</taxon>
        <taxon>Physcomitrium</taxon>
    </lineage>
</organism>
<dbReference type="EnsemblPlants" id="Pp3c17_13440V3.2">
    <property type="protein sequence ID" value="Pp3c17_13440V3.2"/>
    <property type="gene ID" value="Pp3c17_13440"/>
</dbReference>
<dbReference type="Proteomes" id="UP000006727">
    <property type="component" value="Chromosome 17"/>
</dbReference>
<dbReference type="OrthoDB" id="1913584at2759"/>
<feature type="region of interest" description="Disordered" evidence="2">
    <location>
        <begin position="413"/>
        <end position="455"/>
    </location>
</feature>
<evidence type="ECO:0000313" key="4">
    <source>
        <dbReference type="EnsemblPlants" id="Pp3c17_13440V3.1"/>
    </source>
</evidence>
<evidence type="ECO:0000313" key="5">
    <source>
        <dbReference type="Proteomes" id="UP000006727"/>
    </source>
</evidence>
<dbReference type="PANTHER" id="PTHR47270:SF3">
    <property type="entry name" value="HYPOTETICAL PROTEIN"/>
    <property type="match status" value="1"/>
</dbReference>
<evidence type="ECO:0000313" key="3">
    <source>
        <dbReference type="EMBL" id="PNR36168.1"/>
    </source>
</evidence>
<sequence>MGAELLSKVENSPVSQIRKPENVEVLDVSLLDKPMKEVSDFGDTIGSPDSVLSARPQEKISEISSGFEPMNDAESFTFDTPGITTRNGDFGAEKAADLDVHAGEKIYSIDPTGVAPKEALFPATVVNSDKPEDISGENRNALEAVPSMSLDSSAKASIANEIQEMEEISLEEDRGQSTPVEKGVVTSESQLGMNKMGTSSEQVVLPKKSVLQLVKNWSNTDDSDAAGGGTKPIATVVKTKQIASLLKAKADDSAAGGGVMKISSLLKAKTDDSPPGRGVMKIASLLKARTDDTAAGASVKQVATVLKPKTEDSAAGGLVKQLATALTGKVDETATVGIFSSNPTATTVQTNDSDVDEGGSTPDPTVTKVQTNDADVDEGGSTHSTTTVKTTTDDSNATAGVSKQTATVLEEKHVAEPQSSTVDSEVGEESTIESKVSEENTVESKVGEESVKVDPPVSLEAPAAESQSAVVEASVAELQVKTEVAKPVERPERDDKFASAIESLPTSRFARAAEILEASEPSTPPTPERAGSSVIRLTRQMSRVSTGMGPMSPRFELRAAKEIQDLQEKVKNLEEELRRKSAAFETQSINYKEKESELLNKIECLELANEQLLQGGNDSSIQLQMELTRLQRQNSVLQLRERELQFQINTQEMIKSQMLDNRPAKAEATNPVNELESKVAILESKLAEAVEVSNMYKIQLHEAFTRQKSVQSAALLNLGDGEDVLKELQRLRKQTKEQEAELVDLQDRFFITTVRLAEAAAHKEELLSKLKRIQGVR</sequence>
<evidence type="ECO:0000256" key="1">
    <source>
        <dbReference type="SAM" id="Coils"/>
    </source>
</evidence>
<feature type="compositionally biased region" description="Low complexity" evidence="2">
    <location>
        <begin position="381"/>
        <end position="398"/>
    </location>
</feature>
<accession>A0A2K1J3R8</accession>
<dbReference type="EnsemblPlants" id="Pp3c17_13440V3.1">
    <property type="protein sequence ID" value="Pp3c17_13440V3.1"/>
    <property type="gene ID" value="Pp3c17_13440"/>
</dbReference>
<dbReference type="EMBL" id="ABEU02000017">
    <property type="protein sequence ID" value="PNR36168.1"/>
    <property type="molecule type" value="Genomic_DNA"/>
</dbReference>
<dbReference type="RefSeq" id="XP_024401475.1">
    <property type="nucleotide sequence ID" value="XM_024545707.2"/>
</dbReference>
<feature type="compositionally biased region" description="Polar residues" evidence="2">
    <location>
        <begin position="342"/>
        <end position="352"/>
    </location>
</feature>
<dbReference type="Gramene" id="Pp3c17_13440V3.1">
    <property type="protein sequence ID" value="Pp3c17_13440V3.1"/>
    <property type="gene ID" value="Pp3c17_13440"/>
</dbReference>
<reference evidence="3 5" key="1">
    <citation type="journal article" date="2008" name="Science">
        <title>The Physcomitrella genome reveals evolutionary insights into the conquest of land by plants.</title>
        <authorList>
            <person name="Rensing S."/>
            <person name="Lang D."/>
            <person name="Zimmer A."/>
            <person name="Terry A."/>
            <person name="Salamov A."/>
            <person name="Shapiro H."/>
            <person name="Nishiyama T."/>
            <person name="Perroud P.-F."/>
            <person name="Lindquist E."/>
            <person name="Kamisugi Y."/>
            <person name="Tanahashi T."/>
            <person name="Sakakibara K."/>
            <person name="Fujita T."/>
            <person name="Oishi K."/>
            <person name="Shin-I T."/>
            <person name="Kuroki Y."/>
            <person name="Toyoda A."/>
            <person name="Suzuki Y."/>
            <person name="Hashimoto A."/>
            <person name="Yamaguchi K."/>
            <person name="Sugano A."/>
            <person name="Kohara Y."/>
            <person name="Fujiyama A."/>
            <person name="Anterola A."/>
            <person name="Aoki S."/>
            <person name="Ashton N."/>
            <person name="Barbazuk W.B."/>
            <person name="Barker E."/>
            <person name="Bennetzen J."/>
            <person name="Bezanilla M."/>
            <person name="Blankenship R."/>
            <person name="Cho S.H."/>
            <person name="Dutcher S."/>
            <person name="Estelle M."/>
            <person name="Fawcett J.A."/>
            <person name="Gundlach H."/>
            <person name="Hanada K."/>
            <person name="Heyl A."/>
            <person name="Hicks K.A."/>
            <person name="Hugh J."/>
            <person name="Lohr M."/>
            <person name="Mayer K."/>
            <person name="Melkozernov A."/>
            <person name="Murata T."/>
            <person name="Nelson D."/>
            <person name="Pils B."/>
            <person name="Prigge M."/>
            <person name="Reiss B."/>
            <person name="Renner T."/>
            <person name="Rombauts S."/>
            <person name="Rushton P."/>
            <person name="Sanderfoot A."/>
            <person name="Schween G."/>
            <person name="Shiu S.-H."/>
            <person name="Stueber K."/>
            <person name="Theodoulou F.L."/>
            <person name="Tu H."/>
            <person name="Van de Peer Y."/>
            <person name="Verrier P.J."/>
            <person name="Waters E."/>
            <person name="Wood A."/>
            <person name="Yang L."/>
            <person name="Cove D."/>
            <person name="Cuming A."/>
            <person name="Hasebe M."/>
            <person name="Lucas S."/>
            <person name="Mishler D.B."/>
            <person name="Reski R."/>
            <person name="Grigoriev I."/>
            <person name="Quatrano R.S."/>
            <person name="Boore J.L."/>
        </authorList>
    </citation>
    <scope>NUCLEOTIDE SEQUENCE [LARGE SCALE GENOMIC DNA]</scope>
    <source>
        <strain evidence="4 5">cv. Gransden 2004</strain>
    </source>
</reference>
<feature type="region of interest" description="Disordered" evidence="2">
    <location>
        <begin position="342"/>
        <end position="400"/>
    </location>
</feature>
<dbReference type="GeneID" id="112294823"/>
<reference evidence="4" key="3">
    <citation type="submission" date="2020-12" db="UniProtKB">
        <authorList>
            <consortium name="EnsemblPlants"/>
        </authorList>
    </citation>
    <scope>IDENTIFICATION</scope>
</reference>
<keyword evidence="1" id="KW-0175">Coiled coil</keyword>
<gene>
    <name evidence="4" type="primary">LOC112294823</name>
    <name evidence="3" type="ORF">PHYPA_022019</name>
</gene>
<dbReference type="PaxDb" id="3218-PP1S98_3V6.1"/>